<comment type="catalytic activity">
    <reaction evidence="5 8">
        <text>an N-terminal (5-L-glutamyl)-[peptide] + an alpha-amino acid = 5-L-glutamyl amino acid + an N-terminal L-alpha-aminoacyl-[peptide]</text>
        <dbReference type="Rhea" id="RHEA:23904"/>
        <dbReference type="Rhea" id="RHEA-COMP:9780"/>
        <dbReference type="Rhea" id="RHEA-COMP:9795"/>
        <dbReference type="ChEBI" id="CHEBI:77644"/>
        <dbReference type="ChEBI" id="CHEBI:78597"/>
        <dbReference type="ChEBI" id="CHEBI:78599"/>
        <dbReference type="ChEBI" id="CHEBI:78608"/>
        <dbReference type="EC" id="2.3.2.2"/>
    </reaction>
</comment>
<evidence type="ECO:0000256" key="5">
    <source>
        <dbReference type="ARBA" id="ARBA00047417"/>
    </source>
</evidence>
<reference evidence="10 11" key="1">
    <citation type="journal article" date="2011" name="Proc. Natl. Acad. Sci. U.S.A.">
        <title>Evolutionary erosion of yeast sex chromosomes by mating-type switching accidents.</title>
        <authorList>
            <person name="Gordon J.L."/>
            <person name="Armisen D."/>
            <person name="Proux-Wera E."/>
            <person name="Oheigeartaigh S.S."/>
            <person name="Byrne K.P."/>
            <person name="Wolfe K.H."/>
        </authorList>
    </citation>
    <scope>NUCLEOTIDE SEQUENCE [LARGE SCALE GENOMIC DNA]</scope>
    <source>
        <strain evidence="11">ATCC 24235 / CBS 4417 / NBRC 1672 / NRRL Y-8282 / UCD 70-5</strain>
    </source>
</reference>
<keyword evidence="8" id="KW-0012">Acyltransferase</keyword>
<evidence type="ECO:0000256" key="9">
    <source>
        <dbReference type="SAM" id="SignalP"/>
    </source>
</evidence>
<evidence type="ECO:0000256" key="3">
    <source>
        <dbReference type="ARBA" id="ARBA00005115"/>
    </source>
</evidence>
<dbReference type="EC" id="2.3.2.2" evidence="8"/>
<dbReference type="Proteomes" id="UP000005666">
    <property type="component" value="Chromosome 11"/>
</dbReference>
<gene>
    <name evidence="10" type="primary">TPHA0K01020</name>
    <name evidence="10" type="ordered locus">TPHA_0K01020</name>
</gene>
<feature type="binding site" evidence="7">
    <location>
        <begin position="467"/>
        <end position="469"/>
    </location>
    <ligand>
        <name>L-glutamate</name>
        <dbReference type="ChEBI" id="CHEBI:29985"/>
    </ligand>
</feature>
<dbReference type="GO" id="GO:0006805">
    <property type="term" value="P:xenobiotic metabolic process"/>
    <property type="evidence" value="ECO:0007669"/>
    <property type="project" value="EnsemblFungi"/>
</dbReference>
<dbReference type="InterPro" id="IPR000101">
    <property type="entry name" value="GGT_peptidase"/>
</dbReference>
<accession>G8BZA8</accession>
<keyword evidence="8" id="KW-0808">Transferase</keyword>
<dbReference type="EC" id="3.4.19.13" evidence="8"/>
<proteinExistence type="inferred from homology"/>
<dbReference type="PRINTS" id="PR01210">
    <property type="entry name" value="GGTRANSPTASE"/>
</dbReference>
<comment type="catalytic activity">
    <reaction evidence="2 8">
        <text>glutathione + H2O = L-cysteinylglycine + L-glutamate</text>
        <dbReference type="Rhea" id="RHEA:28807"/>
        <dbReference type="ChEBI" id="CHEBI:15377"/>
        <dbReference type="ChEBI" id="CHEBI:29985"/>
        <dbReference type="ChEBI" id="CHEBI:57925"/>
        <dbReference type="ChEBI" id="CHEBI:61694"/>
        <dbReference type="EC" id="3.4.19.13"/>
    </reaction>
</comment>
<evidence type="ECO:0000256" key="6">
    <source>
        <dbReference type="PIRSR" id="PIRSR600101-1"/>
    </source>
</evidence>
<evidence type="ECO:0000313" key="11">
    <source>
        <dbReference type="Proteomes" id="UP000005666"/>
    </source>
</evidence>
<keyword evidence="11" id="KW-1185">Reference proteome</keyword>
<dbReference type="InterPro" id="IPR029055">
    <property type="entry name" value="Ntn_hydrolases_N"/>
</dbReference>
<name>G8BZA8_TETPH</name>
<evidence type="ECO:0000256" key="2">
    <source>
        <dbReference type="ARBA" id="ARBA00001089"/>
    </source>
</evidence>
<dbReference type="Gene3D" id="3.60.20.40">
    <property type="match status" value="1"/>
</dbReference>
<dbReference type="GO" id="GO:0000324">
    <property type="term" value="C:fungal-type vacuole"/>
    <property type="evidence" value="ECO:0007669"/>
    <property type="project" value="EnsemblFungi"/>
</dbReference>
<comment type="catalytic activity">
    <reaction evidence="1 8">
        <text>an S-substituted glutathione + H2O = an S-substituted L-cysteinylglycine + L-glutamate</text>
        <dbReference type="Rhea" id="RHEA:59468"/>
        <dbReference type="ChEBI" id="CHEBI:15377"/>
        <dbReference type="ChEBI" id="CHEBI:29985"/>
        <dbReference type="ChEBI" id="CHEBI:90779"/>
        <dbReference type="ChEBI" id="CHEBI:143103"/>
        <dbReference type="EC" id="3.4.19.13"/>
    </reaction>
</comment>
<evidence type="ECO:0000256" key="7">
    <source>
        <dbReference type="PIRSR" id="PIRSR600101-2"/>
    </source>
</evidence>
<evidence type="ECO:0000256" key="4">
    <source>
        <dbReference type="ARBA" id="ARBA00009381"/>
    </source>
</evidence>
<evidence type="ECO:0000313" key="10">
    <source>
        <dbReference type="EMBL" id="CCE65236.1"/>
    </source>
</evidence>
<dbReference type="InterPro" id="IPR043138">
    <property type="entry name" value="GGT_lsub"/>
</dbReference>
<feature type="active site" description="Nucleophile" evidence="6">
    <location>
        <position position="449"/>
    </location>
</feature>
<evidence type="ECO:0000256" key="8">
    <source>
        <dbReference type="RuleBase" id="RU368068"/>
    </source>
</evidence>
<evidence type="ECO:0000256" key="1">
    <source>
        <dbReference type="ARBA" id="ARBA00001049"/>
    </source>
</evidence>
<dbReference type="KEGG" id="tpf:TPHA_0K01020"/>
<dbReference type="STRING" id="1071381.G8BZA8"/>
<keyword evidence="9" id="KW-0732">Signal</keyword>
<comment type="function">
    <text evidence="8">Cleaves the gamma-glutamyl peptide bond of glutathione and glutathione conjugates.</text>
</comment>
<dbReference type="PANTHER" id="PTHR11686:SF9">
    <property type="entry name" value="RE13973P"/>
    <property type="match status" value="1"/>
</dbReference>
<dbReference type="NCBIfam" id="TIGR00066">
    <property type="entry name" value="g_glut_trans"/>
    <property type="match status" value="1"/>
</dbReference>
<dbReference type="OrthoDB" id="1081007at2759"/>
<dbReference type="HOGENOM" id="CLU_014813_4_0_1"/>
<dbReference type="UniPathway" id="UPA00204"/>
<dbReference type="GO" id="GO:0036374">
    <property type="term" value="F:glutathione hydrolase activity"/>
    <property type="evidence" value="ECO:0007669"/>
    <property type="project" value="UniProtKB-UniRule"/>
</dbReference>
<organism evidence="10 11">
    <name type="scientific">Tetrapisispora phaffii (strain ATCC 24235 / CBS 4417 / NBRC 1672 / NRRL Y-8282 / UCD 70-5)</name>
    <name type="common">Yeast</name>
    <name type="synonym">Fabospora phaffii</name>
    <dbReference type="NCBI Taxonomy" id="1071381"/>
    <lineage>
        <taxon>Eukaryota</taxon>
        <taxon>Fungi</taxon>
        <taxon>Dikarya</taxon>
        <taxon>Ascomycota</taxon>
        <taxon>Saccharomycotina</taxon>
        <taxon>Saccharomycetes</taxon>
        <taxon>Saccharomycetales</taxon>
        <taxon>Saccharomycetaceae</taxon>
        <taxon>Tetrapisispora</taxon>
    </lineage>
</organism>
<feature type="binding site" evidence="7">
    <location>
        <begin position="519"/>
        <end position="520"/>
    </location>
    <ligand>
        <name>L-glutamate</name>
        <dbReference type="ChEBI" id="CHEBI:29985"/>
    </ligand>
</feature>
<dbReference type="SUPFAM" id="SSF56235">
    <property type="entry name" value="N-terminal nucleophile aminohydrolases (Ntn hydrolases)"/>
    <property type="match status" value="1"/>
</dbReference>
<comment type="pathway">
    <text evidence="3 8">Sulfur metabolism; glutathione metabolism.</text>
</comment>
<dbReference type="FunFam" id="3.60.20.40:FF:000001">
    <property type="entry name" value="Gamma-glutamyltranspeptidase 1"/>
    <property type="match status" value="1"/>
</dbReference>
<dbReference type="GO" id="GO:0006751">
    <property type="term" value="P:glutathione catabolic process"/>
    <property type="evidence" value="ECO:0007669"/>
    <property type="project" value="UniProtKB-UniRule"/>
</dbReference>
<feature type="signal peptide" evidence="9">
    <location>
        <begin position="1"/>
        <end position="19"/>
    </location>
</feature>
<dbReference type="GO" id="GO:0005886">
    <property type="term" value="C:plasma membrane"/>
    <property type="evidence" value="ECO:0007669"/>
    <property type="project" value="TreeGrafter"/>
</dbReference>
<dbReference type="GeneID" id="11533394"/>
<dbReference type="eggNOG" id="KOG2410">
    <property type="taxonomic scope" value="Eukaryota"/>
</dbReference>
<comment type="similarity">
    <text evidence="4">Belongs to the gamma-glutamyltransferase family.</text>
</comment>
<dbReference type="InterPro" id="IPR043137">
    <property type="entry name" value="GGT_ssub_C"/>
</dbReference>
<dbReference type="GO" id="GO:0103068">
    <property type="term" value="F:leukotriene C4 gamma-glutamyl transferase activity"/>
    <property type="evidence" value="ECO:0007669"/>
    <property type="project" value="UniProtKB-EC"/>
</dbReference>
<dbReference type="AlphaFoldDB" id="G8BZA8"/>
<dbReference type="Gene3D" id="1.10.246.130">
    <property type="match status" value="1"/>
</dbReference>
<dbReference type="RefSeq" id="XP_003687670.1">
    <property type="nucleotide sequence ID" value="XM_003687622.1"/>
</dbReference>
<dbReference type="PANTHER" id="PTHR11686">
    <property type="entry name" value="GAMMA GLUTAMYL TRANSPEPTIDASE"/>
    <property type="match status" value="1"/>
</dbReference>
<feature type="chain" id="PRO_5003508773" description="Glutathione hydrolase" evidence="9">
    <location>
        <begin position="20"/>
        <end position="639"/>
    </location>
</feature>
<dbReference type="MEROPS" id="T03.012"/>
<feature type="binding site" evidence="7">
    <location>
        <position position="491"/>
    </location>
    <ligand>
        <name>L-glutamate</name>
        <dbReference type="ChEBI" id="CHEBI:29985"/>
    </ligand>
</feature>
<protein>
    <recommendedName>
        <fullName evidence="8">Glutathione hydrolase</fullName>
        <ecNumber evidence="8">2.3.2.2</ecNumber>
        <ecNumber evidence="8">3.4.19.13</ecNumber>
    </recommendedName>
    <alternativeName>
        <fullName evidence="8">Gamma-glutamyltransferase</fullName>
    </alternativeName>
    <alternativeName>
        <fullName evidence="8">Gamma-glutamyltranspeptidase</fullName>
    </alternativeName>
</protein>
<keyword evidence="8" id="KW-0378">Hydrolase</keyword>
<feature type="binding site" evidence="7">
    <location>
        <position position="148"/>
    </location>
    <ligand>
        <name>L-glutamate</name>
        <dbReference type="ChEBI" id="CHEBI:29985"/>
    </ligand>
</feature>
<dbReference type="EMBL" id="HE612866">
    <property type="protein sequence ID" value="CCE65236.1"/>
    <property type="molecule type" value="Genomic_DNA"/>
</dbReference>
<dbReference type="Pfam" id="PF01019">
    <property type="entry name" value="G_glu_transpept"/>
    <property type="match status" value="1"/>
</dbReference>
<feature type="binding site" evidence="7">
    <location>
        <position position="542"/>
    </location>
    <ligand>
        <name>L-glutamate</name>
        <dbReference type="ChEBI" id="CHEBI:29985"/>
    </ligand>
</feature>
<dbReference type="OMA" id="KDGCICA"/>
<sequence length="639" mass="70564">MIITNIVISSLVCSKLISGLPVEYGPQTSFGKDKSQAAKMDSIFQIRGDSDHNIDLGDLDRSPSMTPDPSLLKIGGKGAISSDLQICSDLVLTHVLQKFPEANAADAAVTQALCIGMVNFFNSGVGGGGYVVYADGSNQDNHYYSDFREKAPKAAHKDMFKDCEMCSKVGGLASGVPGELAGLYDLYENRGSGAVSWYDLIKPVADLGYAGWEIGEVLYYALKLYEPAFMNMQDDWSFVLNKSRTGVKQCGDRISRPVFADTLMELARNGSAGPFYDPESWITQSMVSTLSKYGGILTAQDFKEYNVNSSKPLVKELRSKLLFTENSKLTVLTSSGSSSGAALLSALSIMEHFPDEVGGDYGEKTTFELIETMKWMASARSRLGDYEAKEIDSNSFFNLPQRVQEILDESWINKAVNSIQSNSVDGNFKTLPNWTLYDPEYEMNEPHGTAHFSIVDHHNNSVSLTTTVNLLFGSLVHDPKTGIIFNNEMDDFSQSHRSNAFNLSASIHNFPEPYKRPLSSTAPTIILDSTGHPDLIVGASGGSRIVTSIFQTIIRNYWYKMPLLESISYPRIHHQLLPNQAELESYDLVGSETTELLRNMGHSVIQEMPKSVVNAIKFVDGKWHAVSDFWRKRGVATIY</sequence>